<evidence type="ECO:0000256" key="1">
    <source>
        <dbReference type="SAM" id="MobiDB-lite"/>
    </source>
</evidence>
<accession>A0A6P6RYG3</accession>
<dbReference type="AlphaFoldDB" id="A0A6P6RYG3"/>
<name>A0A6P6RYG3_9EIME</name>
<keyword evidence="2" id="KW-1185">Reference proteome</keyword>
<proteinExistence type="predicted"/>
<dbReference type="RefSeq" id="XP_026192923.1">
    <property type="nucleotide sequence ID" value="XM_026337138.1"/>
</dbReference>
<feature type="region of interest" description="Disordered" evidence="1">
    <location>
        <begin position="310"/>
        <end position="332"/>
    </location>
</feature>
<dbReference type="GeneID" id="113147240"/>
<evidence type="ECO:0000313" key="3">
    <source>
        <dbReference type="RefSeq" id="XP_026192923.1"/>
    </source>
</evidence>
<evidence type="ECO:0000313" key="2">
    <source>
        <dbReference type="Proteomes" id="UP000515125"/>
    </source>
</evidence>
<dbReference type="OrthoDB" id="349382at2759"/>
<reference evidence="3" key="1">
    <citation type="submission" date="2025-08" db="UniProtKB">
        <authorList>
            <consortium name="RefSeq"/>
        </authorList>
    </citation>
    <scope>IDENTIFICATION</scope>
</reference>
<sequence>MQWRPARFPYRRGSKERIQTAVFASTEHKQQQQSRQLLAIAVAGPSTAADAPAQTAAEAAAAAPSAASLHEEHVALLEALRGLLEEADRLICCQFPSNSSAAAVREKQHQLTDRYHALKRQFKSLQVSGHLTGPSAEVFDVCAAFGENGRLDPLPLAIGLRCGGLLLLGGSDGRMVGCRRMHARLSGCRDALDNEDALTSALRPEPLYISAAAATAAAQIANSGRKDDHGSRASVILEPPHLDSKPSFQCLLSVDAAGCCCLSLNGLLPLLTLQLDQLLPRGSTEVSQPHVAQPSVCMQPQLQQHKTLLHAEASPAKRRRPSTPPTPRDATRLYRDARDPVGKHAAAARVPLRLMLQQRQLIVRAATMSSSCDSLAVLLIKASPAADAAAAAAAAGKSLCAYPSHLQALSNAGGGRRCLARKESSHTSPAAAAAFKANTDTTATAKVISHQPSTRQQQQLQQENGFLALVSIPWLPGLLRNVAAALHLMEAAEADTSFAIAALQQAKGVWAAAAAAAAAAESSDSMESPNGDCCEPEVEHAAPATAAARFSSCSPASAADKAASTFPGIPASLAFVASAAVCADSCRSCVQPQKIRSLLACLRCCSQSEQLSAASMILQDSVHAATSRAQLLAAGAAAAAAAAAAALAASSSAGDAAAAGRSCVRCWHLLRRQMSSGFRHDANADSMAVALKMPGLSAAAPAQLMPASAAALADIAATGISAVINTWQLAFSPEKGTNSGSSSPAEECVLTASFSDVHDVASLSVKEVCVAAVCGEDPVLLLHAFVSAAAEKGRPDVSRTGSVLFCFAKGAHMMLAA</sequence>
<protein>
    <submittedName>
        <fullName evidence="3">Trans-splicing factor Raa3, chloroplastic-like</fullName>
    </submittedName>
</protein>
<dbReference type="Proteomes" id="UP000515125">
    <property type="component" value="Unplaced"/>
</dbReference>
<gene>
    <name evidence="3" type="primary">LOC113147240</name>
</gene>
<organism evidence="2 3">
    <name type="scientific">Cyclospora cayetanensis</name>
    <dbReference type="NCBI Taxonomy" id="88456"/>
    <lineage>
        <taxon>Eukaryota</taxon>
        <taxon>Sar</taxon>
        <taxon>Alveolata</taxon>
        <taxon>Apicomplexa</taxon>
        <taxon>Conoidasida</taxon>
        <taxon>Coccidia</taxon>
        <taxon>Eucoccidiorida</taxon>
        <taxon>Eimeriorina</taxon>
        <taxon>Eimeriidae</taxon>
        <taxon>Cyclospora</taxon>
    </lineage>
</organism>